<protein>
    <submittedName>
        <fullName evidence="1">Uncharacterized protein</fullName>
    </submittedName>
</protein>
<proteinExistence type="predicted"/>
<keyword evidence="2" id="KW-1185">Reference proteome</keyword>
<name>A0AAV2YRN1_9STRA</name>
<dbReference type="AlphaFoldDB" id="A0AAV2YRN1"/>
<dbReference type="EMBL" id="DAKRPA010000157">
    <property type="protein sequence ID" value="DAZ96765.1"/>
    <property type="molecule type" value="Genomic_DNA"/>
</dbReference>
<sequence length="159" mass="17956">MTGVWRDAIGDTGMMFEDVADGPRAMPRAPMSPIPRSPEPKVVCVARKASQVVTGGSRSRRGCVVCRFEGRHPTESTDFCMTHNVCLCKKQYGVGLVMPSHLCQETEWTCWQKFHDYYFPKQLFNNAGRIRRGSALFKANKAYQESAEIESSTSFVFEF</sequence>
<evidence type="ECO:0000313" key="2">
    <source>
        <dbReference type="Proteomes" id="UP001146120"/>
    </source>
</evidence>
<evidence type="ECO:0000313" key="1">
    <source>
        <dbReference type="EMBL" id="DAZ96765.1"/>
    </source>
</evidence>
<dbReference type="Proteomes" id="UP001146120">
    <property type="component" value="Unassembled WGS sequence"/>
</dbReference>
<accession>A0AAV2YRN1</accession>
<reference evidence="1" key="1">
    <citation type="submission" date="2022-11" db="EMBL/GenBank/DDBJ databases">
        <authorList>
            <person name="Morgan W.R."/>
            <person name="Tartar A."/>
        </authorList>
    </citation>
    <scope>NUCLEOTIDE SEQUENCE</scope>
    <source>
        <strain evidence="1">ARSEF 373</strain>
    </source>
</reference>
<comment type="caution">
    <text evidence="1">The sequence shown here is derived from an EMBL/GenBank/DDBJ whole genome shotgun (WGS) entry which is preliminary data.</text>
</comment>
<organism evidence="1 2">
    <name type="scientific">Lagenidium giganteum</name>
    <dbReference type="NCBI Taxonomy" id="4803"/>
    <lineage>
        <taxon>Eukaryota</taxon>
        <taxon>Sar</taxon>
        <taxon>Stramenopiles</taxon>
        <taxon>Oomycota</taxon>
        <taxon>Peronosporomycetes</taxon>
        <taxon>Pythiales</taxon>
        <taxon>Pythiaceae</taxon>
    </lineage>
</organism>
<gene>
    <name evidence="1" type="ORF">N0F65_012342</name>
</gene>
<reference evidence="1" key="2">
    <citation type="journal article" date="2023" name="Microbiol Resour">
        <title>Decontamination and Annotation of the Draft Genome Sequence of the Oomycete Lagenidium giganteum ARSEF 373.</title>
        <authorList>
            <person name="Morgan W.R."/>
            <person name="Tartar A."/>
        </authorList>
    </citation>
    <scope>NUCLEOTIDE SEQUENCE</scope>
    <source>
        <strain evidence="1">ARSEF 373</strain>
    </source>
</reference>